<organism evidence="7 8">
    <name type="scientific">Pullulanibacillus camelliae</name>
    <dbReference type="NCBI Taxonomy" id="1707096"/>
    <lineage>
        <taxon>Bacteria</taxon>
        <taxon>Bacillati</taxon>
        <taxon>Bacillota</taxon>
        <taxon>Bacilli</taxon>
        <taxon>Bacillales</taxon>
        <taxon>Sporolactobacillaceae</taxon>
        <taxon>Pullulanibacillus</taxon>
    </lineage>
</organism>
<evidence type="ECO:0000313" key="8">
    <source>
        <dbReference type="Proteomes" id="UP000628775"/>
    </source>
</evidence>
<dbReference type="PANTHER" id="PTHR30024">
    <property type="entry name" value="ALIPHATIC SULFONATES-BINDING PROTEIN-RELATED"/>
    <property type="match status" value="1"/>
</dbReference>
<dbReference type="GO" id="GO:0042597">
    <property type="term" value="C:periplasmic space"/>
    <property type="evidence" value="ECO:0007669"/>
    <property type="project" value="UniProtKB-SubCell"/>
</dbReference>
<feature type="domain" description="Solute-binding protein family 3/N-terminal" evidence="6">
    <location>
        <begin position="41"/>
        <end position="260"/>
    </location>
</feature>
<dbReference type="GO" id="GO:0016020">
    <property type="term" value="C:membrane"/>
    <property type="evidence" value="ECO:0007669"/>
    <property type="project" value="InterPro"/>
</dbReference>
<evidence type="ECO:0000256" key="3">
    <source>
        <dbReference type="ARBA" id="ARBA00022448"/>
    </source>
</evidence>
<dbReference type="EMBL" id="BMIR01000001">
    <property type="protein sequence ID" value="GGE26000.1"/>
    <property type="molecule type" value="Genomic_DNA"/>
</dbReference>
<name>A0A8J2VGF6_9BACL</name>
<comment type="subcellular location">
    <subcellularLocation>
        <location evidence="1">Periplasm</location>
    </subcellularLocation>
</comment>
<evidence type="ECO:0000259" key="6">
    <source>
        <dbReference type="SMART" id="SM00062"/>
    </source>
</evidence>
<dbReference type="RefSeq" id="WP_188687683.1">
    <property type="nucleotide sequence ID" value="NZ_BMIR01000001.1"/>
</dbReference>
<dbReference type="AlphaFoldDB" id="A0A8J2VGF6"/>
<reference evidence="7" key="2">
    <citation type="submission" date="2020-09" db="EMBL/GenBank/DDBJ databases">
        <authorList>
            <person name="Sun Q."/>
            <person name="Zhou Y."/>
        </authorList>
    </citation>
    <scope>NUCLEOTIDE SEQUENCE</scope>
    <source>
        <strain evidence="7">CGMCC 1.15371</strain>
    </source>
</reference>
<keyword evidence="8" id="KW-1185">Reference proteome</keyword>
<dbReference type="PANTHER" id="PTHR30024:SF47">
    <property type="entry name" value="TAURINE-BINDING PERIPLASMIC PROTEIN"/>
    <property type="match status" value="1"/>
</dbReference>
<dbReference type="GO" id="GO:0042626">
    <property type="term" value="F:ATPase-coupled transmembrane transporter activity"/>
    <property type="evidence" value="ECO:0007669"/>
    <property type="project" value="InterPro"/>
</dbReference>
<comment type="caution">
    <text evidence="7">The sequence shown here is derived from an EMBL/GenBank/DDBJ whole genome shotgun (WGS) entry which is preliminary data.</text>
</comment>
<proteinExistence type="inferred from homology"/>
<comment type="similarity">
    <text evidence="2">Belongs to the bacterial solute-binding protein SsuA/TauA family.</text>
</comment>
<dbReference type="SUPFAM" id="SSF53850">
    <property type="entry name" value="Periplasmic binding protein-like II"/>
    <property type="match status" value="1"/>
</dbReference>
<dbReference type="InterPro" id="IPR010067">
    <property type="entry name" value="ABC_SsuA_sub-bd"/>
</dbReference>
<dbReference type="Pfam" id="PF09084">
    <property type="entry name" value="NMT1"/>
    <property type="match status" value="1"/>
</dbReference>
<evidence type="ECO:0000256" key="4">
    <source>
        <dbReference type="ARBA" id="ARBA00022729"/>
    </source>
</evidence>
<keyword evidence="7" id="KW-0449">Lipoprotein</keyword>
<gene>
    <name evidence="7" type="ORF">GCM10011391_00430</name>
</gene>
<dbReference type="SMART" id="SM00062">
    <property type="entry name" value="PBPb"/>
    <property type="match status" value="1"/>
</dbReference>
<reference evidence="7" key="1">
    <citation type="journal article" date="2014" name="Int. J. Syst. Evol. Microbiol.">
        <title>Complete genome sequence of Corynebacterium casei LMG S-19264T (=DSM 44701T), isolated from a smear-ripened cheese.</title>
        <authorList>
            <consortium name="US DOE Joint Genome Institute (JGI-PGF)"/>
            <person name="Walter F."/>
            <person name="Albersmeier A."/>
            <person name="Kalinowski J."/>
            <person name="Ruckert C."/>
        </authorList>
    </citation>
    <scope>NUCLEOTIDE SEQUENCE</scope>
    <source>
        <strain evidence="7">CGMCC 1.15371</strain>
    </source>
</reference>
<dbReference type="NCBIfam" id="TIGR01728">
    <property type="entry name" value="SsuA_fam"/>
    <property type="match status" value="1"/>
</dbReference>
<keyword evidence="4 5" id="KW-0732">Signal</keyword>
<dbReference type="Proteomes" id="UP000628775">
    <property type="component" value="Unassembled WGS sequence"/>
</dbReference>
<feature type="signal peptide" evidence="5">
    <location>
        <begin position="1"/>
        <end position="21"/>
    </location>
</feature>
<dbReference type="InterPro" id="IPR001638">
    <property type="entry name" value="Solute-binding_3/MltF_N"/>
</dbReference>
<evidence type="ECO:0000256" key="1">
    <source>
        <dbReference type="ARBA" id="ARBA00004418"/>
    </source>
</evidence>
<dbReference type="Gene3D" id="3.40.190.10">
    <property type="entry name" value="Periplasmic binding protein-like II"/>
    <property type="match status" value="2"/>
</dbReference>
<evidence type="ECO:0000256" key="2">
    <source>
        <dbReference type="ARBA" id="ARBA00010742"/>
    </source>
</evidence>
<keyword evidence="3" id="KW-0813">Transport</keyword>
<dbReference type="InterPro" id="IPR015168">
    <property type="entry name" value="SsuA/THI5"/>
</dbReference>
<sequence>MKRKYLIITAIIMALSMILSACSSGKSSGSSSSGDSKKVPTLRIAYMPDIHGAAPLVIAQKKGYFKDAGIKVKLVKFDSGPPEFAAMASGDIDIAYIGPGATFLAAQGKGNIIAVDSLNTGDMVLATKKSGISSIKGLKGKTIGVPKGTSGDMVLNLALKNAGLKETDVKKVNMDVSGAVSAFIANKVDAVAIWSPFTNEIEKKVGKSNMVKLADDTNFFPDYVFPQSWVANPKYLKSNKENVIKFLEALGKANNYRSNHTDEAVKLTSDFTGVDQESLKVQVTTTQFMTSKDIAAKMKDGTAKKWFENLEKLFVENGSLDKVVDGNDFISPDLYQKALNK</sequence>
<protein>
    <submittedName>
        <fullName evidence="7">Lipoprotein</fullName>
    </submittedName>
</protein>
<feature type="chain" id="PRO_5038919622" evidence="5">
    <location>
        <begin position="22"/>
        <end position="341"/>
    </location>
</feature>
<accession>A0A8J2VGF6</accession>
<evidence type="ECO:0000256" key="5">
    <source>
        <dbReference type="SAM" id="SignalP"/>
    </source>
</evidence>
<dbReference type="PROSITE" id="PS51257">
    <property type="entry name" value="PROKAR_LIPOPROTEIN"/>
    <property type="match status" value="1"/>
</dbReference>
<evidence type="ECO:0000313" key="7">
    <source>
        <dbReference type="EMBL" id="GGE26000.1"/>
    </source>
</evidence>